<reference evidence="15" key="1">
    <citation type="submission" date="2022-07" db="EMBL/GenBank/DDBJ databases">
        <title>Phylogenomic reconstructions and comparative analyses of Kickxellomycotina fungi.</title>
        <authorList>
            <person name="Reynolds N.K."/>
            <person name="Stajich J.E."/>
            <person name="Barry K."/>
            <person name="Grigoriev I.V."/>
            <person name="Crous P."/>
            <person name="Smith M.E."/>
        </authorList>
    </citation>
    <scope>NUCLEOTIDE SEQUENCE</scope>
    <source>
        <strain evidence="15">NBRC 100468</strain>
    </source>
</reference>
<dbReference type="GO" id="GO:0004749">
    <property type="term" value="F:ribose phosphate diphosphokinase activity"/>
    <property type="evidence" value="ECO:0007669"/>
    <property type="project" value="UniProtKB-EC"/>
</dbReference>
<dbReference type="GO" id="GO:0009156">
    <property type="term" value="P:ribonucleoside monophosphate biosynthetic process"/>
    <property type="evidence" value="ECO:0007669"/>
    <property type="project" value="InterPro"/>
</dbReference>
<comment type="similarity">
    <text evidence="3">Belongs to the ribose-phosphate pyrophosphokinase family.</text>
</comment>
<dbReference type="SUPFAM" id="SSF53271">
    <property type="entry name" value="PRTase-like"/>
    <property type="match status" value="2"/>
</dbReference>
<evidence type="ECO:0000256" key="8">
    <source>
        <dbReference type="ARBA" id="ARBA00022741"/>
    </source>
</evidence>
<dbReference type="AlphaFoldDB" id="A0A9W8DV09"/>
<feature type="domain" description="Ribose-phosphate pyrophosphokinase N-terminal" evidence="14">
    <location>
        <begin position="5"/>
        <end position="120"/>
    </location>
</feature>
<comment type="catalytic activity">
    <reaction evidence="12">
        <text>D-ribose 5-phosphate + ATP = 5-phospho-alpha-D-ribose 1-diphosphate + AMP + H(+)</text>
        <dbReference type="Rhea" id="RHEA:15609"/>
        <dbReference type="ChEBI" id="CHEBI:15378"/>
        <dbReference type="ChEBI" id="CHEBI:30616"/>
        <dbReference type="ChEBI" id="CHEBI:58017"/>
        <dbReference type="ChEBI" id="CHEBI:78346"/>
        <dbReference type="ChEBI" id="CHEBI:456215"/>
        <dbReference type="EC" id="2.7.6.1"/>
    </reaction>
</comment>
<dbReference type="FunFam" id="3.40.50.2020:FF:000043">
    <property type="entry name" value="Ribose-phosphate pyrophosphokinase 1"/>
    <property type="match status" value="1"/>
</dbReference>
<evidence type="ECO:0000313" key="15">
    <source>
        <dbReference type="EMBL" id="KAJ1919002.1"/>
    </source>
</evidence>
<dbReference type="GO" id="GO:0006164">
    <property type="term" value="P:purine nucleotide biosynthetic process"/>
    <property type="evidence" value="ECO:0007669"/>
    <property type="project" value="TreeGrafter"/>
</dbReference>
<evidence type="ECO:0000256" key="12">
    <source>
        <dbReference type="ARBA" id="ARBA00049535"/>
    </source>
</evidence>
<comment type="cofactor">
    <cofactor evidence="1">
        <name>Mg(2+)</name>
        <dbReference type="ChEBI" id="CHEBI:18420"/>
    </cofactor>
</comment>
<comment type="pathway">
    <text evidence="2">Metabolic intermediate biosynthesis; 5-phospho-alpha-D-ribose 1-diphosphate biosynthesis; 5-phospho-alpha-D-ribose 1-diphosphate from D-ribose 5-phosphate (route I): step 1/1.</text>
</comment>
<dbReference type="NCBIfam" id="TIGR01251">
    <property type="entry name" value="ribP_PPkin"/>
    <property type="match status" value="1"/>
</dbReference>
<dbReference type="Pfam" id="PF13793">
    <property type="entry name" value="Pribosyltran_N"/>
    <property type="match status" value="1"/>
</dbReference>
<dbReference type="InterPro" id="IPR029099">
    <property type="entry name" value="Pribosyltran_N"/>
</dbReference>
<evidence type="ECO:0000256" key="3">
    <source>
        <dbReference type="ARBA" id="ARBA00006478"/>
    </source>
</evidence>
<accession>A0A9W8DV09</accession>
<dbReference type="PANTHER" id="PTHR10210">
    <property type="entry name" value="RIBOSE-PHOSPHATE DIPHOSPHOKINASE FAMILY MEMBER"/>
    <property type="match status" value="1"/>
</dbReference>
<dbReference type="PROSITE" id="PS00114">
    <property type="entry name" value="PRPP_SYNTHASE"/>
    <property type="match status" value="1"/>
</dbReference>
<dbReference type="Pfam" id="PF14572">
    <property type="entry name" value="Pribosyl_synth"/>
    <property type="match status" value="1"/>
</dbReference>
<organism evidence="15 16">
    <name type="scientific">Mycoemilia scoparia</name>
    <dbReference type="NCBI Taxonomy" id="417184"/>
    <lineage>
        <taxon>Eukaryota</taxon>
        <taxon>Fungi</taxon>
        <taxon>Fungi incertae sedis</taxon>
        <taxon>Zoopagomycota</taxon>
        <taxon>Kickxellomycotina</taxon>
        <taxon>Kickxellomycetes</taxon>
        <taxon>Kickxellales</taxon>
        <taxon>Kickxellaceae</taxon>
        <taxon>Mycoemilia</taxon>
    </lineage>
</organism>
<dbReference type="EC" id="2.7.6.1" evidence="4"/>
<evidence type="ECO:0000313" key="16">
    <source>
        <dbReference type="Proteomes" id="UP001150538"/>
    </source>
</evidence>
<comment type="caution">
    <text evidence="15">The sequence shown here is derived from an EMBL/GenBank/DDBJ whole genome shotgun (WGS) entry which is preliminary data.</text>
</comment>
<evidence type="ECO:0000256" key="2">
    <source>
        <dbReference type="ARBA" id="ARBA00004996"/>
    </source>
</evidence>
<evidence type="ECO:0000259" key="14">
    <source>
        <dbReference type="Pfam" id="PF13793"/>
    </source>
</evidence>
<keyword evidence="11" id="KW-0460">Magnesium</keyword>
<dbReference type="InterPro" id="IPR000836">
    <property type="entry name" value="PRTase_dom"/>
</dbReference>
<evidence type="ECO:0000256" key="11">
    <source>
        <dbReference type="ARBA" id="ARBA00022842"/>
    </source>
</evidence>
<dbReference type="EMBL" id="JANBPU010000034">
    <property type="protein sequence ID" value="KAJ1919002.1"/>
    <property type="molecule type" value="Genomic_DNA"/>
</dbReference>
<dbReference type="GO" id="GO:0006015">
    <property type="term" value="P:5-phosphoribose 1-diphosphate biosynthetic process"/>
    <property type="evidence" value="ECO:0007669"/>
    <property type="project" value="TreeGrafter"/>
</dbReference>
<gene>
    <name evidence="15" type="primary">PRS1</name>
    <name evidence="15" type="ORF">H4219_002261</name>
</gene>
<feature type="region of interest" description="Disordered" evidence="13">
    <location>
        <begin position="241"/>
        <end position="260"/>
    </location>
</feature>
<keyword evidence="7" id="KW-0545">Nucleotide biosynthesis</keyword>
<dbReference type="GO" id="GO:0005737">
    <property type="term" value="C:cytoplasm"/>
    <property type="evidence" value="ECO:0007669"/>
    <property type="project" value="TreeGrafter"/>
</dbReference>
<evidence type="ECO:0000256" key="13">
    <source>
        <dbReference type="SAM" id="MobiDB-lite"/>
    </source>
</evidence>
<keyword evidence="6" id="KW-0479">Metal-binding</keyword>
<evidence type="ECO:0000256" key="4">
    <source>
        <dbReference type="ARBA" id="ARBA00013247"/>
    </source>
</evidence>
<dbReference type="InterPro" id="IPR000842">
    <property type="entry name" value="PRib_PP_synth_CS"/>
</dbReference>
<dbReference type="GO" id="GO:0016301">
    <property type="term" value="F:kinase activity"/>
    <property type="evidence" value="ECO:0007669"/>
    <property type="project" value="UniProtKB-KW"/>
</dbReference>
<keyword evidence="5 15" id="KW-0808">Transferase</keyword>
<dbReference type="CDD" id="cd06223">
    <property type="entry name" value="PRTases_typeI"/>
    <property type="match status" value="1"/>
</dbReference>
<proteinExistence type="inferred from homology"/>
<dbReference type="Gene3D" id="3.40.50.2020">
    <property type="match status" value="3"/>
</dbReference>
<sequence>MRDAKVFAGTSHPTLATRVAQHLGIELSPVTIRRYSNREISVELGCSVREKDVYLIQSGSSTMNDHLMELMVMISACQLASARKITIVVPYFPYSKQSKKKKRRGAVTAKVVACMLCVSGIDHIVTMDLHSSQMHGFFTKPLDNLLSEPTIVHWIKDNVAGYKDAVAVAKNAGGAKRVTSLADKLKISFALVHTDNANPLKQMSRTPSSVAMHTLPPGLLENSPYSSRLGSFGIGSPPSALAPSTPVIPEENYDPDADNGLVMKALPKSALDTQDKDSDEESKEPLDEAAEETKELPNEAIDQPKEALKEVIEEALSAKKILEAENRNDELPLSPSTLELIASGTHLINEPSYTQKPSTWHKKKASRVTLVGDVQNKLVFLIDDMIDSSSSFLTAAEHLKVQCGAKEIYIIAAHGLFGGTSLAEIELCPHVDKVIVTNTFPLPDEVISKSKKLVQIDVSLVLSEAIRRNHNGESISYLFEKSLYD</sequence>
<keyword evidence="10" id="KW-0067">ATP-binding</keyword>
<protein>
    <recommendedName>
        <fullName evidence="4">ribose-phosphate diphosphokinase</fullName>
        <ecNumber evidence="4">2.7.6.1</ecNumber>
    </recommendedName>
</protein>
<dbReference type="FunFam" id="3.40.50.2020:FF:000001">
    <property type="entry name" value="Ribose-phosphate pyrophosphokinase"/>
    <property type="match status" value="1"/>
</dbReference>
<dbReference type="GO" id="GO:0000287">
    <property type="term" value="F:magnesium ion binding"/>
    <property type="evidence" value="ECO:0007669"/>
    <property type="project" value="InterPro"/>
</dbReference>
<evidence type="ECO:0000256" key="1">
    <source>
        <dbReference type="ARBA" id="ARBA00001946"/>
    </source>
</evidence>
<dbReference type="InterPro" id="IPR005946">
    <property type="entry name" value="Rib-P_diPkinase"/>
</dbReference>
<feature type="compositionally biased region" description="Basic and acidic residues" evidence="13">
    <location>
        <begin position="283"/>
        <end position="303"/>
    </location>
</feature>
<name>A0A9W8DV09_9FUNG</name>
<dbReference type="OrthoDB" id="413572at2759"/>
<dbReference type="InterPro" id="IPR029057">
    <property type="entry name" value="PRTase-like"/>
</dbReference>
<dbReference type="GO" id="GO:0002189">
    <property type="term" value="C:ribose phosphate diphosphokinase complex"/>
    <property type="evidence" value="ECO:0007669"/>
    <property type="project" value="TreeGrafter"/>
</dbReference>
<evidence type="ECO:0000256" key="9">
    <source>
        <dbReference type="ARBA" id="ARBA00022777"/>
    </source>
</evidence>
<dbReference type="SMART" id="SM01400">
    <property type="entry name" value="Pribosyltran_N"/>
    <property type="match status" value="1"/>
</dbReference>
<dbReference type="PANTHER" id="PTHR10210:SF57">
    <property type="entry name" value="RIBOSE-PHOSPHATE DIPHOSPHOKINASE"/>
    <property type="match status" value="1"/>
</dbReference>
<evidence type="ECO:0000256" key="6">
    <source>
        <dbReference type="ARBA" id="ARBA00022723"/>
    </source>
</evidence>
<keyword evidence="8" id="KW-0547">Nucleotide-binding</keyword>
<dbReference type="Proteomes" id="UP001150538">
    <property type="component" value="Unassembled WGS sequence"/>
</dbReference>
<keyword evidence="9" id="KW-0418">Kinase</keyword>
<evidence type="ECO:0000256" key="7">
    <source>
        <dbReference type="ARBA" id="ARBA00022727"/>
    </source>
</evidence>
<feature type="region of interest" description="Disordered" evidence="13">
    <location>
        <begin position="269"/>
        <end position="303"/>
    </location>
</feature>
<evidence type="ECO:0000256" key="5">
    <source>
        <dbReference type="ARBA" id="ARBA00022679"/>
    </source>
</evidence>
<evidence type="ECO:0000256" key="10">
    <source>
        <dbReference type="ARBA" id="ARBA00022840"/>
    </source>
</evidence>
<dbReference type="GO" id="GO:0005524">
    <property type="term" value="F:ATP binding"/>
    <property type="evidence" value="ECO:0007669"/>
    <property type="project" value="UniProtKB-KW"/>
</dbReference>
<keyword evidence="16" id="KW-1185">Reference proteome</keyword>